<dbReference type="RefSeq" id="WP_262392331.1">
    <property type="nucleotide sequence ID" value="NZ_BEXB01000007.1"/>
</dbReference>
<evidence type="ECO:0000256" key="1">
    <source>
        <dbReference type="ARBA" id="ARBA00001974"/>
    </source>
</evidence>
<comment type="caution">
    <text evidence="6">The sequence shown here is derived from an EMBL/GenBank/DDBJ whole genome shotgun (WGS) entry which is preliminary data.</text>
</comment>
<evidence type="ECO:0000256" key="2">
    <source>
        <dbReference type="ARBA" id="ARBA00022630"/>
    </source>
</evidence>
<keyword evidence="2" id="KW-0285">Flavoprotein</keyword>
<keyword evidence="3" id="KW-0274">FAD</keyword>
<evidence type="ECO:0000313" key="7">
    <source>
        <dbReference type="Proteomes" id="UP000319716"/>
    </source>
</evidence>
<proteinExistence type="inferred from homology"/>
<evidence type="ECO:0000256" key="3">
    <source>
        <dbReference type="ARBA" id="ARBA00022827"/>
    </source>
</evidence>
<comment type="cofactor">
    <cofactor evidence="1">
        <name>FAD</name>
        <dbReference type="ChEBI" id="CHEBI:57692"/>
    </cofactor>
</comment>
<evidence type="ECO:0000256" key="4">
    <source>
        <dbReference type="ARBA" id="ARBA00037981"/>
    </source>
</evidence>
<gene>
    <name evidence="6" type="ORF">NBRC111894_1186</name>
</gene>
<dbReference type="SUPFAM" id="SSF52218">
    <property type="entry name" value="Flavoproteins"/>
    <property type="match status" value="1"/>
</dbReference>
<accession>A0A4Y1Z9A3</accession>
<reference evidence="6 7" key="1">
    <citation type="submission" date="2017-11" db="EMBL/GenBank/DDBJ databases">
        <title>Draft Genome Sequence of Sporolactobacillus inulinus NBRC 111894 Isolated from Koso, a Japanese Sugar-Vegetable Fermented Beverage.</title>
        <authorList>
            <person name="Chiou T.Y."/>
            <person name="Oshima K."/>
            <person name="Suda W."/>
            <person name="Hattori M."/>
            <person name="Takahashi T."/>
        </authorList>
    </citation>
    <scope>NUCLEOTIDE SEQUENCE [LARGE SCALE GENOMIC DNA]</scope>
    <source>
        <strain evidence="6 7">NBRC111894</strain>
    </source>
</reference>
<dbReference type="Proteomes" id="UP000319716">
    <property type="component" value="Unassembled WGS sequence"/>
</dbReference>
<dbReference type="InterPro" id="IPR052397">
    <property type="entry name" value="NADPH-QR_MdaB"/>
</dbReference>
<dbReference type="EMBL" id="BEXB01000007">
    <property type="protein sequence ID" value="GAY75632.1"/>
    <property type="molecule type" value="Genomic_DNA"/>
</dbReference>
<comment type="similarity">
    <text evidence="4">Belongs to the oxidoreductase MdaB family.</text>
</comment>
<evidence type="ECO:0000259" key="5">
    <source>
        <dbReference type="Pfam" id="PF02525"/>
    </source>
</evidence>
<name>A0A4Y1Z9A3_9BACL</name>
<feature type="domain" description="Flavodoxin-like fold" evidence="5">
    <location>
        <begin position="5"/>
        <end position="180"/>
    </location>
</feature>
<dbReference type="InterPro" id="IPR029039">
    <property type="entry name" value="Flavoprotein-like_sf"/>
</dbReference>
<protein>
    <submittedName>
        <fullName evidence="6">Modulator of drug activity B</fullName>
    </submittedName>
</protein>
<sequence>MSEQTVLIINGRDMRYGSAKGALNTFLADTAASHLKEEGFTVETTRVADGYEIAEEARKWQQADVVLFQFPIYWFAAPAVLKRYIEEVYQHDTLYSSAPEYGRGRLLHGKRYLVSTTWNAPKDVFADPSSFFNGRSVDDVLADFHFTQAFVGLTRLPSISFHDVIKHPDAAAYAEQLKTHLNKALNI</sequence>
<dbReference type="AlphaFoldDB" id="A0A4Y1Z9A3"/>
<organism evidence="6 7">
    <name type="scientific">Sporolactobacillus inulinus</name>
    <dbReference type="NCBI Taxonomy" id="2078"/>
    <lineage>
        <taxon>Bacteria</taxon>
        <taxon>Bacillati</taxon>
        <taxon>Bacillota</taxon>
        <taxon>Bacilli</taxon>
        <taxon>Bacillales</taxon>
        <taxon>Sporolactobacillaceae</taxon>
        <taxon>Sporolactobacillus</taxon>
    </lineage>
</organism>
<dbReference type="Gene3D" id="3.40.50.360">
    <property type="match status" value="1"/>
</dbReference>
<dbReference type="PANTHER" id="PTHR46305:SF3">
    <property type="entry name" value="NADPH:QUINONE OXIDOREDUCTASE MDAB"/>
    <property type="match status" value="1"/>
</dbReference>
<dbReference type="Pfam" id="PF02525">
    <property type="entry name" value="Flavodoxin_2"/>
    <property type="match status" value="1"/>
</dbReference>
<dbReference type="PANTHER" id="PTHR46305">
    <property type="match status" value="1"/>
</dbReference>
<dbReference type="InterPro" id="IPR003680">
    <property type="entry name" value="Flavodoxin_fold"/>
</dbReference>
<evidence type="ECO:0000313" key="6">
    <source>
        <dbReference type="EMBL" id="GAY75632.1"/>
    </source>
</evidence>